<dbReference type="SUPFAM" id="SSF51604">
    <property type="entry name" value="Enolase C-terminal domain-like"/>
    <property type="match status" value="1"/>
</dbReference>
<dbReference type="InterPro" id="IPR029017">
    <property type="entry name" value="Enolase-like_N"/>
</dbReference>
<evidence type="ECO:0000259" key="3">
    <source>
        <dbReference type="Pfam" id="PF13378"/>
    </source>
</evidence>
<dbReference type="PANTHER" id="PTHR48080:SF3">
    <property type="entry name" value="ENOLASE SUPERFAMILY MEMBER DDB_G0284701"/>
    <property type="match status" value="1"/>
</dbReference>
<dbReference type="PANTHER" id="PTHR48080">
    <property type="entry name" value="D-GALACTONATE DEHYDRATASE-RELATED"/>
    <property type="match status" value="1"/>
</dbReference>
<dbReference type="Pfam" id="PF13378">
    <property type="entry name" value="MR_MLE_C"/>
    <property type="match status" value="1"/>
</dbReference>
<proteinExistence type="inferred from homology"/>
<dbReference type="Gene3D" id="3.30.390.10">
    <property type="entry name" value="Enolase-like, N-terminal domain"/>
    <property type="match status" value="1"/>
</dbReference>
<dbReference type="Gene3D" id="3.20.20.120">
    <property type="entry name" value="Enolase-like C-terminal domain"/>
    <property type="match status" value="1"/>
</dbReference>
<accession>A0ABV5GB51</accession>
<dbReference type="RefSeq" id="WP_379691343.1">
    <property type="nucleotide sequence ID" value="NZ_JBHMFB010000003.1"/>
</dbReference>
<comment type="similarity">
    <text evidence="1">Belongs to the mandelate racemase/muconate lactonizing enzyme family.</text>
</comment>
<reference evidence="4 5" key="1">
    <citation type="submission" date="2024-09" db="EMBL/GenBank/DDBJ databases">
        <authorList>
            <person name="Sun Q."/>
            <person name="Mori K."/>
        </authorList>
    </citation>
    <scope>NUCLEOTIDE SEQUENCE [LARGE SCALE GENOMIC DNA]</scope>
    <source>
        <strain evidence="4 5">CECT 8460</strain>
    </source>
</reference>
<feature type="domain" description="Enolase C-terminal" evidence="3">
    <location>
        <begin position="158"/>
        <end position="345"/>
    </location>
</feature>
<gene>
    <name evidence="4" type="ORF">ACFFUU_01895</name>
</gene>
<keyword evidence="5" id="KW-1185">Reference proteome</keyword>
<name>A0ABV5GB51_9FLAO</name>
<dbReference type="SUPFAM" id="SSF54826">
    <property type="entry name" value="Enolase N-terminal domain-like"/>
    <property type="match status" value="1"/>
</dbReference>
<comment type="caution">
    <text evidence="4">The sequence shown here is derived from an EMBL/GenBank/DDBJ whole genome shotgun (WGS) entry which is preliminary data.</text>
</comment>
<sequence>MYPESYRDFLFLHHMVLSWQIVRFQLKETFAIAYGKYTHREALIVSLGKAGSKGYGECTSIDYYHISLADFEVILSKIKSQVESQHIFHPADFYAFLLQLNLPSFLRSALDCAYWDLFGKLEKKSFVELNSLNCENLPDSSITISIDTVENQIKKITQSTWSTFKVKCNHFNEKDINKLVQLDKSIALDSNGSFTKENCHWLENYEAVSKFTYLEQPMKPDSENYNVLHINKFANWMADEDCQDSSVLKDLQQHYRSVNIKLVKCGGLTPALEMIAVAKELNYKIMIGCMTESTIGISAGAVLAPFCNYADLDGANLIANDIANGSEIINGKIHLSQNHGLGIKLI</sequence>
<evidence type="ECO:0000256" key="2">
    <source>
        <dbReference type="ARBA" id="ARBA00022723"/>
    </source>
</evidence>
<dbReference type="EMBL" id="JBHMFB010000003">
    <property type="protein sequence ID" value="MFB9088345.1"/>
    <property type="molecule type" value="Genomic_DNA"/>
</dbReference>
<dbReference type="InterPro" id="IPR034593">
    <property type="entry name" value="DgoD-like"/>
</dbReference>
<dbReference type="InterPro" id="IPR029065">
    <property type="entry name" value="Enolase_C-like"/>
</dbReference>
<keyword evidence="2" id="KW-0479">Metal-binding</keyword>
<evidence type="ECO:0000256" key="1">
    <source>
        <dbReference type="ARBA" id="ARBA00008031"/>
    </source>
</evidence>
<dbReference type="InterPro" id="IPR036849">
    <property type="entry name" value="Enolase-like_C_sf"/>
</dbReference>
<evidence type="ECO:0000313" key="4">
    <source>
        <dbReference type="EMBL" id="MFB9088345.1"/>
    </source>
</evidence>
<protein>
    <submittedName>
        <fullName evidence="4">Enolase C-terminal domain-like protein</fullName>
    </submittedName>
</protein>
<evidence type="ECO:0000313" key="5">
    <source>
        <dbReference type="Proteomes" id="UP001589576"/>
    </source>
</evidence>
<organism evidence="4 5">
    <name type="scientific">Flavobacterium paronense</name>
    <dbReference type="NCBI Taxonomy" id="1392775"/>
    <lineage>
        <taxon>Bacteria</taxon>
        <taxon>Pseudomonadati</taxon>
        <taxon>Bacteroidota</taxon>
        <taxon>Flavobacteriia</taxon>
        <taxon>Flavobacteriales</taxon>
        <taxon>Flavobacteriaceae</taxon>
        <taxon>Flavobacterium</taxon>
    </lineage>
</organism>
<dbReference type="Proteomes" id="UP001589576">
    <property type="component" value="Unassembled WGS sequence"/>
</dbReference>